<evidence type="ECO:0000313" key="8">
    <source>
        <dbReference type="EMBL" id="MCC0094391.1"/>
    </source>
</evidence>
<reference evidence="8 9" key="1">
    <citation type="submission" date="2021-08" db="EMBL/GenBank/DDBJ databases">
        <title>Genomic Architecture of Streptomyces flavotricini NGL1 and Streptomyces erythrochromogenes HMS4 With Differential Plant Beneficial attributes and laccase production capabilities.</title>
        <authorList>
            <person name="Salwan R."/>
            <person name="Kaur R."/>
            <person name="Sharma V."/>
        </authorList>
    </citation>
    <scope>NUCLEOTIDE SEQUENCE [LARGE SCALE GENOMIC DNA]</scope>
    <source>
        <strain evidence="8 9">NGL1</strain>
    </source>
</reference>
<accession>A0ABS8DZT6</accession>
<dbReference type="Gene3D" id="3.30.200.20">
    <property type="entry name" value="Phosphorylase Kinase, domain 1"/>
    <property type="match status" value="1"/>
</dbReference>
<keyword evidence="1" id="KW-0808">Transferase</keyword>
<dbReference type="Pfam" id="PF00069">
    <property type="entry name" value="Pkinase"/>
    <property type="match status" value="1"/>
</dbReference>
<evidence type="ECO:0000256" key="3">
    <source>
        <dbReference type="ARBA" id="ARBA00022777"/>
    </source>
</evidence>
<dbReference type="PANTHER" id="PTHR43289:SF34">
    <property type="entry name" value="SERINE_THREONINE-PROTEIN KINASE YBDM-RELATED"/>
    <property type="match status" value="1"/>
</dbReference>
<organism evidence="8 9">
    <name type="scientific">Streptomyces flavotricini</name>
    <dbReference type="NCBI Taxonomy" id="66888"/>
    <lineage>
        <taxon>Bacteria</taxon>
        <taxon>Bacillati</taxon>
        <taxon>Actinomycetota</taxon>
        <taxon>Actinomycetes</taxon>
        <taxon>Kitasatosporales</taxon>
        <taxon>Streptomycetaceae</taxon>
        <taxon>Streptomyces</taxon>
    </lineage>
</organism>
<dbReference type="SMART" id="SM00220">
    <property type="entry name" value="S_TKc"/>
    <property type="match status" value="1"/>
</dbReference>
<feature type="region of interest" description="Disordered" evidence="6">
    <location>
        <begin position="265"/>
        <end position="286"/>
    </location>
</feature>
<dbReference type="GO" id="GO:0004674">
    <property type="term" value="F:protein serine/threonine kinase activity"/>
    <property type="evidence" value="ECO:0007669"/>
    <property type="project" value="UniProtKB-KW"/>
</dbReference>
<feature type="domain" description="Protein kinase" evidence="7">
    <location>
        <begin position="15"/>
        <end position="267"/>
    </location>
</feature>
<feature type="binding site" evidence="5">
    <location>
        <position position="44"/>
    </location>
    <ligand>
        <name>ATP</name>
        <dbReference type="ChEBI" id="CHEBI:30616"/>
    </ligand>
</feature>
<dbReference type="SUPFAM" id="SSF56112">
    <property type="entry name" value="Protein kinase-like (PK-like)"/>
    <property type="match status" value="1"/>
</dbReference>
<keyword evidence="2 5" id="KW-0547">Nucleotide-binding</keyword>
<dbReference type="Gene3D" id="1.10.510.10">
    <property type="entry name" value="Transferase(Phosphotransferase) domain 1"/>
    <property type="match status" value="1"/>
</dbReference>
<evidence type="ECO:0000256" key="4">
    <source>
        <dbReference type="ARBA" id="ARBA00022840"/>
    </source>
</evidence>
<sequence length="286" mass="31284">MEQLRSGDPRRIGPFQVMARVGCGGMGTVYLGSRDAGEDPVAVKTIKTEHTQDPDFRRRFTREVFAASRIRNPHVARVIGFDVDASEPWLATEYVRGPSLRERVRRQGPLRPTQVIKLGIGLTTGLTAIHGAGLVHRDLKPGNILLTDDDPKIIDFGLAHAHDFSSVTHTGAALGTPGYFSPEQVDGRRHAGPATDVFALGAVLAYASSGTPPFGQGEFAVLAYRVTHLEPDLSGVPLGLRELTEACLAKNPEQRPSLRLLLRRPFRRPPAGRPARRPHMMSTRKD</sequence>
<keyword evidence="9" id="KW-1185">Reference proteome</keyword>
<dbReference type="InterPro" id="IPR017441">
    <property type="entry name" value="Protein_kinase_ATP_BS"/>
</dbReference>
<evidence type="ECO:0000256" key="2">
    <source>
        <dbReference type="ARBA" id="ARBA00022741"/>
    </source>
</evidence>
<evidence type="ECO:0000256" key="5">
    <source>
        <dbReference type="PROSITE-ProRule" id="PRU10141"/>
    </source>
</evidence>
<gene>
    <name evidence="8" type="ORF">K7B10_06215</name>
</gene>
<dbReference type="RefSeq" id="WP_229334957.1">
    <property type="nucleotide sequence ID" value="NZ_JAINUL010000001.1"/>
</dbReference>
<comment type="caution">
    <text evidence="8">The sequence shown here is derived from an EMBL/GenBank/DDBJ whole genome shotgun (WGS) entry which is preliminary data.</text>
</comment>
<name>A0ABS8DZT6_9ACTN</name>
<dbReference type="Proteomes" id="UP001520654">
    <property type="component" value="Unassembled WGS sequence"/>
</dbReference>
<dbReference type="CDD" id="cd14014">
    <property type="entry name" value="STKc_PknB_like"/>
    <property type="match status" value="1"/>
</dbReference>
<dbReference type="PROSITE" id="PS00108">
    <property type="entry name" value="PROTEIN_KINASE_ST"/>
    <property type="match status" value="1"/>
</dbReference>
<keyword evidence="3 8" id="KW-0418">Kinase</keyword>
<evidence type="ECO:0000259" key="7">
    <source>
        <dbReference type="PROSITE" id="PS50011"/>
    </source>
</evidence>
<dbReference type="PROSITE" id="PS50011">
    <property type="entry name" value="PROTEIN_KINASE_DOM"/>
    <property type="match status" value="1"/>
</dbReference>
<protein>
    <submittedName>
        <fullName evidence="8">Serine/threonine protein kinase</fullName>
    </submittedName>
</protein>
<keyword evidence="8" id="KW-0723">Serine/threonine-protein kinase</keyword>
<dbReference type="PANTHER" id="PTHR43289">
    <property type="entry name" value="MITOGEN-ACTIVATED PROTEIN KINASE KINASE KINASE 20-RELATED"/>
    <property type="match status" value="1"/>
</dbReference>
<dbReference type="PROSITE" id="PS00107">
    <property type="entry name" value="PROTEIN_KINASE_ATP"/>
    <property type="match status" value="1"/>
</dbReference>
<evidence type="ECO:0000256" key="1">
    <source>
        <dbReference type="ARBA" id="ARBA00022679"/>
    </source>
</evidence>
<evidence type="ECO:0000313" key="9">
    <source>
        <dbReference type="Proteomes" id="UP001520654"/>
    </source>
</evidence>
<dbReference type="InterPro" id="IPR011009">
    <property type="entry name" value="Kinase-like_dom_sf"/>
</dbReference>
<keyword evidence="4 5" id="KW-0067">ATP-binding</keyword>
<dbReference type="InterPro" id="IPR008271">
    <property type="entry name" value="Ser/Thr_kinase_AS"/>
</dbReference>
<proteinExistence type="predicted"/>
<evidence type="ECO:0000256" key="6">
    <source>
        <dbReference type="SAM" id="MobiDB-lite"/>
    </source>
</evidence>
<dbReference type="EMBL" id="JAINUL010000001">
    <property type="protein sequence ID" value="MCC0094391.1"/>
    <property type="molecule type" value="Genomic_DNA"/>
</dbReference>
<dbReference type="InterPro" id="IPR000719">
    <property type="entry name" value="Prot_kinase_dom"/>
</dbReference>